<sequence length="90" mass="9706">MKLINIGFGNMVSAARLIAIVSPESAPIKRMVQEARDRGCLIDATYGRRTRAVLIMDSDHVVLSALQPETVAGRLSGREPSGEPAEEDEA</sequence>
<dbReference type="AlphaFoldDB" id="A0A9D2BZ60"/>
<dbReference type="NCBIfam" id="NF046064">
    <property type="entry name" value="MtxBflmRegRemA"/>
    <property type="match status" value="1"/>
</dbReference>
<dbReference type="HAMAP" id="MF_01503">
    <property type="entry name" value="RemA"/>
    <property type="match status" value="1"/>
</dbReference>
<accession>A0A9D2BZ60</accession>
<dbReference type="Proteomes" id="UP000823868">
    <property type="component" value="Unassembled WGS sequence"/>
</dbReference>
<evidence type="ECO:0000256" key="1">
    <source>
        <dbReference type="HAMAP-Rule" id="MF_01503"/>
    </source>
</evidence>
<dbReference type="EMBL" id="DXDX01000146">
    <property type="protein sequence ID" value="HIY21859.1"/>
    <property type="molecule type" value="Genomic_DNA"/>
</dbReference>
<comment type="similarity">
    <text evidence="1">Belongs to the RemA family.</text>
</comment>
<evidence type="ECO:0000313" key="3">
    <source>
        <dbReference type="Proteomes" id="UP000823868"/>
    </source>
</evidence>
<dbReference type="Pfam" id="PF04025">
    <property type="entry name" value="RemA-like"/>
    <property type="match status" value="1"/>
</dbReference>
<dbReference type="InterPro" id="IPR007169">
    <property type="entry name" value="RemA-like"/>
</dbReference>
<organism evidence="2 3">
    <name type="scientific">Candidatus Flavonifractor merdigallinarum</name>
    <dbReference type="NCBI Taxonomy" id="2838589"/>
    <lineage>
        <taxon>Bacteria</taxon>
        <taxon>Bacillati</taxon>
        <taxon>Bacillota</taxon>
        <taxon>Clostridia</taxon>
        <taxon>Eubacteriales</taxon>
        <taxon>Oscillospiraceae</taxon>
        <taxon>Flavonifractor</taxon>
    </lineage>
</organism>
<comment type="caution">
    <text evidence="2">The sequence shown here is derived from an EMBL/GenBank/DDBJ whole genome shotgun (WGS) entry which is preliminary data.</text>
</comment>
<dbReference type="NCBIfam" id="NF003315">
    <property type="entry name" value="PRK04323.1"/>
    <property type="match status" value="1"/>
</dbReference>
<proteinExistence type="inferred from homology"/>
<reference evidence="2" key="1">
    <citation type="journal article" date="2021" name="PeerJ">
        <title>Extensive microbial diversity within the chicken gut microbiome revealed by metagenomics and culture.</title>
        <authorList>
            <person name="Gilroy R."/>
            <person name="Ravi A."/>
            <person name="Getino M."/>
            <person name="Pursley I."/>
            <person name="Horton D.L."/>
            <person name="Alikhan N.F."/>
            <person name="Baker D."/>
            <person name="Gharbi K."/>
            <person name="Hall N."/>
            <person name="Watson M."/>
            <person name="Adriaenssens E.M."/>
            <person name="Foster-Nyarko E."/>
            <person name="Jarju S."/>
            <person name="Secka A."/>
            <person name="Antonio M."/>
            <person name="Oren A."/>
            <person name="Chaudhuri R.R."/>
            <person name="La Ragione R."/>
            <person name="Hildebrand F."/>
            <person name="Pallen M.J."/>
        </authorList>
    </citation>
    <scope>NUCLEOTIDE SEQUENCE</scope>
    <source>
        <strain evidence="2">ChiBcec16_6824</strain>
    </source>
</reference>
<reference evidence="2" key="2">
    <citation type="submission" date="2021-04" db="EMBL/GenBank/DDBJ databases">
        <authorList>
            <person name="Gilroy R."/>
        </authorList>
    </citation>
    <scope>NUCLEOTIDE SEQUENCE</scope>
    <source>
        <strain evidence="2">ChiBcec16_6824</strain>
    </source>
</reference>
<name>A0A9D2BZ60_9FIRM</name>
<gene>
    <name evidence="2" type="ORF">H9841_08170</name>
</gene>
<dbReference type="PANTHER" id="PTHR38449:SF1">
    <property type="entry name" value="REGULATORY PROTEIN SSL2874-RELATED"/>
    <property type="match status" value="1"/>
</dbReference>
<evidence type="ECO:0000313" key="2">
    <source>
        <dbReference type="EMBL" id="HIY21859.1"/>
    </source>
</evidence>
<protein>
    <recommendedName>
        <fullName evidence="1">Putative regulatory protein H9841_08170</fullName>
    </recommendedName>
</protein>
<dbReference type="PANTHER" id="PTHR38449">
    <property type="entry name" value="REGULATORY PROTEIN TM_1690-RELATED"/>
    <property type="match status" value="1"/>
</dbReference>